<dbReference type="KEGG" id="tzo:THMIRHAT_11010"/>
<feature type="domain" description="GGDEF" evidence="3">
    <location>
        <begin position="260"/>
        <end position="392"/>
    </location>
</feature>
<evidence type="ECO:0008006" key="6">
    <source>
        <dbReference type="Google" id="ProtNLM"/>
    </source>
</evidence>
<feature type="domain" description="EAL" evidence="2">
    <location>
        <begin position="401"/>
        <end position="663"/>
    </location>
</feature>
<sequence>MPVIVFVLDQSGTFLFSRGAALKPLGLKDDEVVGLNYLDIYAEQPKIVEQIKIALSEGFLNAETELNGLHYRLFYRPLMDGQIVGIALDQTEFAHLKKQSDFFINELLTAYEVSNEGMWSWQVQEGTVEHNRRWRQIFGYSEEEPSNLITHFSNRIHPDDLPRVLATVEDALKSGETFSHEYRLNTPTGLRYVQDRGKVVSRDDQGNPLRMTGSLNDITQEHLNQIKLEMLAFKDELTGLPNKVSSENFWNQHIPLKDTQQVGFAILDIDNFKLVNDVLGHKVGDVLIQNVSNLIYSQLTDKAQFYRLGGDEFLIIGHNITQEKFLSHLGALLASVKKVAFHKDVNIKNTFSCGVAFYPADGQHYDDLFRRAENALYHAKNQGKDQLVRFDMAMESAVEHRYQILVKLQKALARKQFFFHYQPQISLEDGRCVGAEVLLRWQDDEGNLIPPDVFIPIAEQSQLIIPMTYWIIEQAFLIKQKWHKQNEPNIELAINLPAQFLSEPNLLTYLQQMTQKFHLQNDEITLEITESQLMQNQRVDYFEVLRALRSKHFGLAVDDFGTGYSNLANLANLSFSKLKIDKKFIDALCISTEQSAQPFEGTAIVKAMLGMAKALNLEVIAEGVETLPQVEWLKQNGCDRIQGYYFSKPLSENDFLKFLRQSSSK</sequence>
<feature type="domain" description="PAS" evidence="1">
    <location>
        <begin position="131"/>
        <end position="175"/>
    </location>
</feature>
<dbReference type="SMART" id="SM00267">
    <property type="entry name" value="GGDEF"/>
    <property type="match status" value="1"/>
</dbReference>
<dbReference type="InterPro" id="IPR029787">
    <property type="entry name" value="Nucleotide_cyclase"/>
</dbReference>
<dbReference type="InterPro" id="IPR000160">
    <property type="entry name" value="GGDEF_dom"/>
</dbReference>
<protein>
    <recommendedName>
        <fullName evidence="6">GGDEF domain-containing protein</fullName>
    </recommendedName>
</protein>
<dbReference type="SUPFAM" id="SSF55073">
    <property type="entry name" value="Nucleotide cyclase"/>
    <property type="match status" value="1"/>
</dbReference>
<evidence type="ECO:0000259" key="1">
    <source>
        <dbReference type="PROSITE" id="PS50112"/>
    </source>
</evidence>
<dbReference type="SMART" id="SM00091">
    <property type="entry name" value="PAS"/>
    <property type="match status" value="2"/>
</dbReference>
<organism evidence="4 5">
    <name type="scientific">Thiosulfativibrio zosterae</name>
    <dbReference type="NCBI Taxonomy" id="2675053"/>
    <lineage>
        <taxon>Bacteria</taxon>
        <taxon>Pseudomonadati</taxon>
        <taxon>Pseudomonadota</taxon>
        <taxon>Gammaproteobacteria</taxon>
        <taxon>Thiotrichales</taxon>
        <taxon>Piscirickettsiaceae</taxon>
        <taxon>Thiosulfativibrio</taxon>
    </lineage>
</organism>
<dbReference type="Gene3D" id="3.20.20.450">
    <property type="entry name" value="EAL domain"/>
    <property type="match status" value="1"/>
</dbReference>
<dbReference type="NCBIfam" id="TIGR00229">
    <property type="entry name" value="sensory_box"/>
    <property type="match status" value="1"/>
</dbReference>
<dbReference type="Proteomes" id="UP000501466">
    <property type="component" value="Chromosome"/>
</dbReference>
<dbReference type="InterPro" id="IPR000014">
    <property type="entry name" value="PAS"/>
</dbReference>
<dbReference type="CDD" id="cd01948">
    <property type="entry name" value="EAL"/>
    <property type="match status" value="1"/>
</dbReference>
<dbReference type="SUPFAM" id="SSF55785">
    <property type="entry name" value="PYP-like sensor domain (PAS domain)"/>
    <property type="match status" value="2"/>
</dbReference>
<dbReference type="PROSITE" id="PS50887">
    <property type="entry name" value="GGDEF"/>
    <property type="match status" value="1"/>
</dbReference>
<dbReference type="EMBL" id="AP021888">
    <property type="protein sequence ID" value="BBP43355.1"/>
    <property type="molecule type" value="Genomic_DNA"/>
</dbReference>
<accession>A0A6F8PMN7</accession>
<gene>
    <name evidence="4" type="ORF">THMIRHAT_11010</name>
</gene>
<evidence type="ECO:0000259" key="3">
    <source>
        <dbReference type="PROSITE" id="PS50887"/>
    </source>
</evidence>
<dbReference type="CDD" id="cd01949">
    <property type="entry name" value="GGDEF"/>
    <property type="match status" value="1"/>
</dbReference>
<dbReference type="AlphaFoldDB" id="A0A6F8PMN7"/>
<dbReference type="SMART" id="SM00052">
    <property type="entry name" value="EAL"/>
    <property type="match status" value="1"/>
</dbReference>
<dbReference type="PANTHER" id="PTHR44757">
    <property type="entry name" value="DIGUANYLATE CYCLASE DGCP"/>
    <property type="match status" value="1"/>
</dbReference>
<dbReference type="CDD" id="cd00130">
    <property type="entry name" value="PAS"/>
    <property type="match status" value="2"/>
</dbReference>
<dbReference type="InterPro" id="IPR052155">
    <property type="entry name" value="Biofilm_reg_signaling"/>
</dbReference>
<dbReference type="InterPro" id="IPR013655">
    <property type="entry name" value="PAS_fold_3"/>
</dbReference>
<dbReference type="InterPro" id="IPR035965">
    <property type="entry name" value="PAS-like_dom_sf"/>
</dbReference>
<dbReference type="Gene3D" id="3.30.450.20">
    <property type="entry name" value="PAS domain"/>
    <property type="match status" value="1"/>
</dbReference>
<dbReference type="Pfam" id="PF08447">
    <property type="entry name" value="PAS_3"/>
    <property type="match status" value="1"/>
</dbReference>
<name>A0A6F8PMN7_9GAMM</name>
<dbReference type="InterPro" id="IPR035919">
    <property type="entry name" value="EAL_sf"/>
</dbReference>
<dbReference type="NCBIfam" id="TIGR00254">
    <property type="entry name" value="GGDEF"/>
    <property type="match status" value="1"/>
</dbReference>
<dbReference type="SUPFAM" id="SSF141868">
    <property type="entry name" value="EAL domain-like"/>
    <property type="match status" value="1"/>
</dbReference>
<keyword evidence="5" id="KW-1185">Reference proteome</keyword>
<dbReference type="InterPro" id="IPR043128">
    <property type="entry name" value="Rev_trsase/Diguanyl_cyclase"/>
</dbReference>
<dbReference type="InterPro" id="IPR001633">
    <property type="entry name" value="EAL_dom"/>
</dbReference>
<reference evidence="5" key="1">
    <citation type="submission" date="2019-11" db="EMBL/GenBank/DDBJ databases">
        <title>Isolation and characterization of two novel species in the genus Thiomicrorhabdus.</title>
        <authorList>
            <person name="Mochizuki J."/>
            <person name="Kojima H."/>
            <person name="Fukui M."/>
        </authorList>
    </citation>
    <scope>NUCLEOTIDE SEQUENCE [LARGE SCALE GENOMIC DNA]</scope>
    <source>
        <strain evidence="5">AkT22</strain>
    </source>
</reference>
<dbReference type="Gene3D" id="3.30.70.270">
    <property type="match status" value="1"/>
</dbReference>
<dbReference type="Pfam" id="PF00990">
    <property type="entry name" value="GGDEF"/>
    <property type="match status" value="1"/>
</dbReference>
<evidence type="ECO:0000259" key="2">
    <source>
        <dbReference type="PROSITE" id="PS50883"/>
    </source>
</evidence>
<dbReference type="PROSITE" id="PS50112">
    <property type="entry name" value="PAS"/>
    <property type="match status" value="2"/>
</dbReference>
<evidence type="ECO:0000313" key="4">
    <source>
        <dbReference type="EMBL" id="BBP43355.1"/>
    </source>
</evidence>
<evidence type="ECO:0000313" key="5">
    <source>
        <dbReference type="Proteomes" id="UP000501466"/>
    </source>
</evidence>
<dbReference type="PROSITE" id="PS50883">
    <property type="entry name" value="EAL"/>
    <property type="match status" value="1"/>
</dbReference>
<proteinExistence type="predicted"/>
<dbReference type="PANTHER" id="PTHR44757:SF2">
    <property type="entry name" value="BIOFILM ARCHITECTURE MAINTENANCE PROTEIN MBAA"/>
    <property type="match status" value="1"/>
</dbReference>
<dbReference type="Pfam" id="PF00563">
    <property type="entry name" value="EAL"/>
    <property type="match status" value="1"/>
</dbReference>
<feature type="domain" description="PAS" evidence="1">
    <location>
        <begin position="1"/>
        <end position="38"/>
    </location>
</feature>